<evidence type="ECO:0000313" key="3">
    <source>
        <dbReference type="Proteomes" id="UP000637578"/>
    </source>
</evidence>
<evidence type="ECO:0000313" key="2">
    <source>
        <dbReference type="EMBL" id="GGM76290.1"/>
    </source>
</evidence>
<keyword evidence="3" id="KW-1185">Reference proteome</keyword>
<dbReference type="Proteomes" id="UP000637578">
    <property type="component" value="Unassembled WGS sequence"/>
</dbReference>
<feature type="compositionally biased region" description="Basic and acidic residues" evidence="1">
    <location>
        <begin position="61"/>
        <end position="72"/>
    </location>
</feature>
<name>A0A8J3FYJ4_9PSEU</name>
<protein>
    <submittedName>
        <fullName evidence="2">Uncharacterized protein</fullName>
    </submittedName>
</protein>
<dbReference type="EMBL" id="BMMK01000036">
    <property type="protein sequence ID" value="GGM76290.1"/>
    <property type="molecule type" value="Genomic_DNA"/>
</dbReference>
<accession>A0A8J3FYJ4</accession>
<evidence type="ECO:0000256" key="1">
    <source>
        <dbReference type="SAM" id="MobiDB-lite"/>
    </source>
</evidence>
<organism evidence="2 3">
    <name type="scientific">Longimycelium tulufanense</name>
    <dbReference type="NCBI Taxonomy" id="907463"/>
    <lineage>
        <taxon>Bacteria</taxon>
        <taxon>Bacillati</taxon>
        <taxon>Actinomycetota</taxon>
        <taxon>Actinomycetes</taxon>
        <taxon>Pseudonocardiales</taxon>
        <taxon>Pseudonocardiaceae</taxon>
        <taxon>Longimycelium</taxon>
    </lineage>
</organism>
<sequence>MVRLRTEDTDRTDGVVDERSVLSDQRTINGIRPIDGIVAHPFSRTKSPAVASKFQLGHPNSRPDRPSPAHAR</sequence>
<reference evidence="2" key="1">
    <citation type="journal article" date="2014" name="Int. J. Syst. Evol. Microbiol.">
        <title>Complete genome sequence of Corynebacterium casei LMG S-19264T (=DSM 44701T), isolated from a smear-ripened cheese.</title>
        <authorList>
            <consortium name="US DOE Joint Genome Institute (JGI-PGF)"/>
            <person name="Walter F."/>
            <person name="Albersmeier A."/>
            <person name="Kalinowski J."/>
            <person name="Ruckert C."/>
        </authorList>
    </citation>
    <scope>NUCLEOTIDE SEQUENCE</scope>
    <source>
        <strain evidence="2">CGMCC 4.5737</strain>
    </source>
</reference>
<gene>
    <name evidence="2" type="ORF">GCM10012275_53810</name>
</gene>
<proteinExistence type="predicted"/>
<reference evidence="2" key="2">
    <citation type="submission" date="2020-09" db="EMBL/GenBank/DDBJ databases">
        <authorList>
            <person name="Sun Q."/>
            <person name="Zhou Y."/>
        </authorList>
    </citation>
    <scope>NUCLEOTIDE SEQUENCE</scope>
    <source>
        <strain evidence="2">CGMCC 4.5737</strain>
    </source>
</reference>
<dbReference type="AlphaFoldDB" id="A0A8J3FYJ4"/>
<feature type="region of interest" description="Disordered" evidence="1">
    <location>
        <begin position="46"/>
        <end position="72"/>
    </location>
</feature>
<comment type="caution">
    <text evidence="2">The sequence shown here is derived from an EMBL/GenBank/DDBJ whole genome shotgun (WGS) entry which is preliminary data.</text>
</comment>